<dbReference type="OrthoDB" id="9801426at2"/>
<keyword evidence="3" id="KW-1185">Reference proteome</keyword>
<reference evidence="2 3" key="1">
    <citation type="submission" date="2016-10" db="EMBL/GenBank/DDBJ databases">
        <authorList>
            <person name="de Groot N.N."/>
        </authorList>
    </citation>
    <scope>NUCLEOTIDE SEQUENCE [LARGE SCALE GENOMIC DNA]</scope>
    <source>
        <strain evidence="2 3">ATCC 35022</strain>
    </source>
</reference>
<dbReference type="InterPro" id="IPR036237">
    <property type="entry name" value="Xyl_isomerase-like_sf"/>
</dbReference>
<dbReference type="InterPro" id="IPR013022">
    <property type="entry name" value="Xyl_isomerase-like_TIM-brl"/>
</dbReference>
<dbReference type="GO" id="GO:0016853">
    <property type="term" value="F:isomerase activity"/>
    <property type="evidence" value="ECO:0007669"/>
    <property type="project" value="UniProtKB-KW"/>
</dbReference>
<dbReference type="PANTHER" id="PTHR12110:SF52">
    <property type="entry name" value="XYLOSE ISOMERASE"/>
    <property type="match status" value="1"/>
</dbReference>
<dbReference type="PANTHER" id="PTHR12110">
    <property type="entry name" value="HYDROXYPYRUVATE ISOMERASE"/>
    <property type="match status" value="1"/>
</dbReference>
<dbReference type="Pfam" id="PF01261">
    <property type="entry name" value="AP_endonuc_2"/>
    <property type="match status" value="1"/>
</dbReference>
<feature type="domain" description="Xylose isomerase-like TIM barrel" evidence="1">
    <location>
        <begin position="34"/>
        <end position="229"/>
    </location>
</feature>
<dbReference type="InterPro" id="IPR050312">
    <property type="entry name" value="IolE/XylAMocC-like"/>
</dbReference>
<keyword evidence="2" id="KW-0413">Isomerase</keyword>
<dbReference type="Proteomes" id="UP000199071">
    <property type="component" value="Unassembled WGS sequence"/>
</dbReference>
<dbReference type="EMBL" id="FMXQ01000001">
    <property type="protein sequence ID" value="SDB04739.1"/>
    <property type="molecule type" value="Genomic_DNA"/>
</dbReference>
<dbReference type="SUPFAM" id="SSF51658">
    <property type="entry name" value="Xylose isomerase-like"/>
    <property type="match status" value="1"/>
</dbReference>
<gene>
    <name evidence="2" type="ORF">SAMN02982931_00303</name>
</gene>
<protein>
    <submittedName>
        <fullName evidence="2">Xylose isomerase</fullName>
    </submittedName>
</protein>
<dbReference type="STRING" id="665467.SAMN02982931_00303"/>
<evidence type="ECO:0000313" key="3">
    <source>
        <dbReference type="Proteomes" id="UP000199071"/>
    </source>
</evidence>
<organism evidence="2 3">
    <name type="scientific">Bauldia litoralis</name>
    <dbReference type="NCBI Taxonomy" id="665467"/>
    <lineage>
        <taxon>Bacteria</taxon>
        <taxon>Pseudomonadati</taxon>
        <taxon>Pseudomonadota</taxon>
        <taxon>Alphaproteobacteria</taxon>
        <taxon>Hyphomicrobiales</taxon>
        <taxon>Kaistiaceae</taxon>
        <taxon>Bauldia</taxon>
    </lineage>
</organism>
<accession>A0A1G6A8N4</accession>
<dbReference type="Gene3D" id="3.20.20.150">
    <property type="entry name" value="Divalent-metal-dependent TIM barrel enzymes"/>
    <property type="match status" value="1"/>
</dbReference>
<proteinExistence type="predicted"/>
<sequence>MDYLFASRLNSFRSHGGTRISVPEAIRIMAKVPGMSALELNFPQHFGDAADEILAAAADVGMPITALNLRWDGPDFADGAFTHPKPENRAHAIATAIAAVDCAAANGIPHVILWMGPDGFDYLFQADYTTLWDMEVDGFRQVASRNPDVRVSVEYKPSDPRRVSLLRSMSDSLLAVHEVGLPNFGVTLDVCHVLMAGEQPAAVAAQALRAGRLFGVHINDGYGPADDGMMVASIHPFHMLELLLELRKGKFGGTIYFDTFPELVDPTSECANNIRMVKRLEALLDRMPLDDLRAIQKKQDAMAATALVQDLVFGDGNG</sequence>
<name>A0A1G6A8N4_9HYPH</name>
<dbReference type="AlphaFoldDB" id="A0A1G6A8N4"/>
<evidence type="ECO:0000259" key="1">
    <source>
        <dbReference type="Pfam" id="PF01261"/>
    </source>
</evidence>
<dbReference type="RefSeq" id="WP_090874443.1">
    <property type="nucleotide sequence ID" value="NZ_FMXQ01000001.1"/>
</dbReference>
<evidence type="ECO:0000313" key="2">
    <source>
        <dbReference type="EMBL" id="SDB04739.1"/>
    </source>
</evidence>